<protein>
    <recommendedName>
        <fullName evidence="6">Pseudouridine synthase</fullName>
        <ecNumber evidence="6">5.4.99.-</ecNumber>
    </recommendedName>
</protein>
<evidence type="ECO:0000259" key="7">
    <source>
        <dbReference type="Pfam" id="PF00849"/>
    </source>
</evidence>
<dbReference type="GO" id="GO:0140098">
    <property type="term" value="F:catalytic activity, acting on RNA"/>
    <property type="evidence" value="ECO:0007669"/>
    <property type="project" value="UniProtKB-ARBA"/>
</dbReference>
<organism evidence="8 9">
    <name type="scientific">Sedimentibacter hydroxybenzoicus DSM 7310</name>
    <dbReference type="NCBI Taxonomy" id="1123245"/>
    <lineage>
        <taxon>Bacteria</taxon>
        <taxon>Bacillati</taxon>
        <taxon>Bacillota</taxon>
        <taxon>Tissierellia</taxon>
        <taxon>Sedimentibacter</taxon>
    </lineage>
</organism>
<dbReference type="InterPro" id="IPR006145">
    <property type="entry name" value="PsdUridine_synth_RsuA/RluA"/>
</dbReference>
<dbReference type="GO" id="GO:0000455">
    <property type="term" value="P:enzyme-directed rRNA pseudouridine synthesis"/>
    <property type="evidence" value="ECO:0007669"/>
    <property type="project" value="TreeGrafter"/>
</dbReference>
<dbReference type="EC" id="5.4.99.-" evidence="6"/>
<dbReference type="InterPro" id="IPR006225">
    <property type="entry name" value="PsdUridine_synth_RluC/D"/>
</dbReference>
<dbReference type="Gene3D" id="3.30.2350.10">
    <property type="entry name" value="Pseudouridine synthase"/>
    <property type="match status" value="1"/>
</dbReference>
<feature type="domain" description="Pseudouridine synthase RsuA/RluA-like" evidence="7">
    <location>
        <begin position="86"/>
        <end position="237"/>
    </location>
</feature>
<keyword evidence="3 6" id="KW-0413">Isomerase</keyword>
<comment type="function">
    <text evidence="6">Responsible for synthesis of pseudouridine from uracil.</text>
</comment>
<dbReference type="GO" id="GO:0009982">
    <property type="term" value="F:pseudouridine synthase activity"/>
    <property type="evidence" value="ECO:0007669"/>
    <property type="project" value="InterPro"/>
</dbReference>
<evidence type="ECO:0000256" key="1">
    <source>
        <dbReference type="ARBA" id="ARBA00000073"/>
    </source>
</evidence>
<comment type="caution">
    <text evidence="8">The sequence shown here is derived from an EMBL/GenBank/DDBJ whole genome shotgun (WGS) entry which is preliminary data.</text>
</comment>
<reference evidence="8" key="1">
    <citation type="submission" date="2020-07" db="EMBL/GenBank/DDBJ databases">
        <title>Genomic analysis of a strain of Sedimentibacter Hydroxybenzoicus DSM7310.</title>
        <authorList>
            <person name="Ma S."/>
        </authorList>
    </citation>
    <scope>NUCLEOTIDE SEQUENCE</scope>
    <source>
        <strain evidence="8">DSM 7310</strain>
    </source>
</reference>
<dbReference type="PANTHER" id="PTHR21600">
    <property type="entry name" value="MITOCHONDRIAL RNA PSEUDOURIDINE SYNTHASE"/>
    <property type="match status" value="1"/>
</dbReference>
<dbReference type="Proteomes" id="UP000611629">
    <property type="component" value="Unassembled WGS sequence"/>
</dbReference>
<keyword evidence="9" id="KW-1185">Reference proteome</keyword>
<comment type="similarity">
    <text evidence="2 6">Belongs to the pseudouridine synthase RluA family.</text>
</comment>
<dbReference type="CDD" id="cd02869">
    <property type="entry name" value="PseudoU_synth_RluA_like"/>
    <property type="match status" value="1"/>
</dbReference>
<evidence type="ECO:0000256" key="4">
    <source>
        <dbReference type="PIRSR" id="PIRSR606225-1"/>
    </source>
</evidence>
<sequence>MNNNILNYTIQENGKTVKDILSENLNFSRRLSKKLEINDKIFLNDKVIRLNKRVCIGDVLSLKFDEDEDEYTAIDIPINIVYEDDDLLVVNKPPYIVVHPTKSHQNNTIANGVAYYFREKGLKRKVRLVNRLDMNTSGIVIIAKNPYAHNELSKQMKGNKVDKYYYAIVEGIIENGCGTINEPIARLNADDIMRIVHPSGKDCITHYSVEKRFNNLTLVKLKLETGRTHQIRVHMKHIGHIVLGDSLYGSESDLIKRQALHCYEMKFLQPSTAEEIVIKCPLPEDMEKIIKKDEILRCAQDDK</sequence>
<accession>A0A974BGW8</accession>
<dbReference type="EMBL" id="JACBNQ010000001">
    <property type="protein sequence ID" value="NYB72656.1"/>
    <property type="molecule type" value="Genomic_DNA"/>
</dbReference>
<dbReference type="AlphaFoldDB" id="A0A974BGW8"/>
<proteinExistence type="inferred from homology"/>
<feature type="active site" evidence="4">
    <location>
        <position position="133"/>
    </location>
</feature>
<evidence type="ECO:0000313" key="9">
    <source>
        <dbReference type="Proteomes" id="UP000611629"/>
    </source>
</evidence>
<dbReference type="SUPFAM" id="SSF55120">
    <property type="entry name" value="Pseudouridine synthase"/>
    <property type="match status" value="1"/>
</dbReference>
<dbReference type="PROSITE" id="PS50889">
    <property type="entry name" value="S4"/>
    <property type="match status" value="1"/>
</dbReference>
<comment type="catalytic activity">
    <reaction evidence="1 6">
        <text>a uridine in RNA = a pseudouridine in RNA</text>
        <dbReference type="Rhea" id="RHEA:48348"/>
        <dbReference type="Rhea" id="RHEA-COMP:12068"/>
        <dbReference type="Rhea" id="RHEA-COMP:12069"/>
        <dbReference type="ChEBI" id="CHEBI:65314"/>
        <dbReference type="ChEBI" id="CHEBI:65315"/>
    </reaction>
</comment>
<dbReference type="InterPro" id="IPR050188">
    <property type="entry name" value="RluA_PseudoU_synthase"/>
</dbReference>
<evidence type="ECO:0000256" key="6">
    <source>
        <dbReference type="RuleBase" id="RU362028"/>
    </source>
</evidence>
<keyword evidence="5" id="KW-0694">RNA-binding</keyword>
<dbReference type="InterPro" id="IPR006224">
    <property type="entry name" value="PsdUridine_synth_RluA-like_CS"/>
</dbReference>
<dbReference type="InterPro" id="IPR020103">
    <property type="entry name" value="PsdUridine_synth_cat_dom_sf"/>
</dbReference>
<dbReference type="PANTHER" id="PTHR21600:SF44">
    <property type="entry name" value="RIBOSOMAL LARGE SUBUNIT PSEUDOURIDINE SYNTHASE D"/>
    <property type="match status" value="1"/>
</dbReference>
<name>A0A974BGW8_SEDHY</name>
<dbReference type="RefSeq" id="WP_179236341.1">
    <property type="nucleotide sequence ID" value="NZ_JACBNQ010000001.1"/>
</dbReference>
<evidence type="ECO:0000256" key="3">
    <source>
        <dbReference type="ARBA" id="ARBA00023235"/>
    </source>
</evidence>
<evidence type="ECO:0000313" key="8">
    <source>
        <dbReference type="EMBL" id="NYB72656.1"/>
    </source>
</evidence>
<evidence type="ECO:0000256" key="2">
    <source>
        <dbReference type="ARBA" id="ARBA00010876"/>
    </source>
</evidence>
<gene>
    <name evidence="8" type="ORF">HZF24_00715</name>
</gene>
<dbReference type="Pfam" id="PF00849">
    <property type="entry name" value="PseudoU_synth_2"/>
    <property type="match status" value="1"/>
</dbReference>
<dbReference type="GO" id="GO:0003723">
    <property type="term" value="F:RNA binding"/>
    <property type="evidence" value="ECO:0007669"/>
    <property type="project" value="UniProtKB-KW"/>
</dbReference>
<dbReference type="NCBIfam" id="TIGR00005">
    <property type="entry name" value="rluA_subfam"/>
    <property type="match status" value="1"/>
</dbReference>
<dbReference type="PROSITE" id="PS01129">
    <property type="entry name" value="PSI_RLU"/>
    <property type="match status" value="1"/>
</dbReference>
<evidence type="ECO:0000256" key="5">
    <source>
        <dbReference type="PROSITE-ProRule" id="PRU00182"/>
    </source>
</evidence>